<proteinExistence type="predicted"/>
<dbReference type="SUPFAM" id="SSF52540">
    <property type="entry name" value="P-loop containing nucleoside triphosphate hydrolases"/>
    <property type="match status" value="1"/>
</dbReference>
<accession>A0A0F9SY35</accession>
<dbReference type="PANTHER" id="PTHR32114">
    <property type="entry name" value="ABC TRANSPORTER ABCH.3"/>
    <property type="match status" value="1"/>
</dbReference>
<organism evidence="3">
    <name type="scientific">marine sediment metagenome</name>
    <dbReference type="NCBI Taxonomy" id="412755"/>
    <lineage>
        <taxon>unclassified sequences</taxon>
        <taxon>metagenomes</taxon>
        <taxon>ecological metagenomes</taxon>
    </lineage>
</organism>
<feature type="coiled-coil region" evidence="1">
    <location>
        <begin position="278"/>
        <end position="319"/>
    </location>
</feature>
<dbReference type="PANTHER" id="PTHR32114:SF2">
    <property type="entry name" value="ABC TRANSPORTER ABCH.3"/>
    <property type="match status" value="1"/>
</dbReference>
<dbReference type="InterPro" id="IPR038729">
    <property type="entry name" value="Rad50/SbcC_AAA"/>
</dbReference>
<dbReference type="Gene3D" id="3.40.50.300">
    <property type="entry name" value="P-loop containing nucleotide triphosphate hydrolases"/>
    <property type="match status" value="2"/>
</dbReference>
<reference evidence="3" key="1">
    <citation type="journal article" date="2015" name="Nature">
        <title>Complex archaea that bridge the gap between prokaryotes and eukaryotes.</title>
        <authorList>
            <person name="Spang A."/>
            <person name="Saw J.H."/>
            <person name="Jorgensen S.L."/>
            <person name="Zaremba-Niedzwiedzka K."/>
            <person name="Martijn J."/>
            <person name="Lind A.E."/>
            <person name="van Eijk R."/>
            <person name="Schleper C."/>
            <person name="Guy L."/>
            <person name="Ettema T.J."/>
        </authorList>
    </citation>
    <scope>NUCLEOTIDE SEQUENCE</scope>
</reference>
<dbReference type="GO" id="GO:0016887">
    <property type="term" value="F:ATP hydrolysis activity"/>
    <property type="evidence" value="ECO:0007669"/>
    <property type="project" value="InterPro"/>
</dbReference>
<evidence type="ECO:0000313" key="3">
    <source>
        <dbReference type="EMBL" id="KKN67577.1"/>
    </source>
</evidence>
<dbReference type="AlphaFoldDB" id="A0A0F9SY35"/>
<comment type="caution">
    <text evidence="3">The sequence shown here is derived from an EMBL/GenBank/DDBJ whole genome shotgun (WGS) entry which is preliminary data.</text>
</comment>
<dbReference type="EMBL" id="LAZR01000471">
    <property type="protein sequence ID" value="KKN67577.1"/>
    <property type="molecule type" value="Genomic_DNA"/>
</dbReference>
<dbReference type="InterPro" id="IPR027417">
    <property type="entry name" value="P-loop_NTPase"/>
</dbReference>
<feature type="domain" description="Rad50/SbcC-type AAA" evidence="2">
    <location>
        <begin position="8"/>
        <end position="181"/>
    </location>
</feature>
<evidence type="ECO:0000259" key="2">
    <source>
        <dbReference type="Pfam" id="PF13476"/>
    </source>
</evidence>
<keyword evidence="1" id="KW-0175">Coiled coil</keyword>
<evidence type="ECO:0000256" key="1">
    <source>
        <dbReference type="SAM" id="Coils"/>
    </source>
</evidence>
<dbReference type="GO" id="GO:0006302">
    <property type="term" value="P:double-strand break repair"/>
    <property type="evidence" value="ECO:0007669"/>
    <property type="project" value="InterPro"/>
</dbReference>
<gene>
    <name evidence="3" type="ORF">LCGC14_0460320</name>
</gene>
<dbReference type="Pfam" id="PF13476">
    <property type="entry name" value="AAA_23"/>
    <property type="match status" value="1"/>
</dbReference>
<dbReference type="SUPFAM" id="SSF75712">
    <property type="entry name" value="Rad50 coiled-coil Zn hook"/>
    <property type="match status" value="1"/>
</dbReference>
<feature type="coiled-coil region" evidence="1">
    <location>
        <begin position="435"/>
        <end position="465"/>
    </location>
</feature>
<sequence>MSVHVGRMSIVDFCCIRSGEVEFGKVGLVYVTGQNNDSDAASSNASGKSTIYKALTWCLFEECVDGDKADAVIRRGGKSAKVVLPLSRDGRDPMTIKRVRRKGSTKLTLMNAEGEPMAVSKAEAQAIIEDYVGLDFQTFRNTVLYGQNDRSRFADPNTTDGKRKEILRRLLKTTVYQDCLERAREWKASLAKDAAGRENEVGIARSRLSEYDLEAIQEKHDGWETDRQERVDGYLEDAKRHKALATSLKPDSERLDALVEERDAVSEGVQEWKGEGRREELREAMSEAASRRAELGSEVKAGERERARLEGEINRLSDGDCPVCKSPLDGEAPEAYKAGLREVLGSTIEVADANAKARTAAGLEFDGLNAELDHENILIREHTTGIAQVASFERAIASEESALEGVKVQVTHAIEKARGALGSIKDARAEVNPHVDSLATAAKRVEEVKAELEEAETKLAVIDGKAAEVEFWVRGFGSQGIPSLLLDSCMPFLTERSNHYLNTLADGDITVEFSTQRELKSGKGEMRDEIEMKWSAEGVDDATLSGGQLRKVSVAVDLALMDLAASREGEGVKLLALDEVLDGLDAEGRSRVLLLLRELRASRGTVFVTSHDAGLSENFERTINVVKTDGEAMVKETA</sequence>
<name>A0A0F9SY35_9ZZZZ</name>
<protein>
    <recommendedName>
        <fullName evidence="2">Rad50/SbcC-type AAA domain-containing protein</fullName>
    </recommendedName>
</protein>